<dbReference type="InterPro" id="IPR015943">
    <property type="entry name" value="WD40/YVTN_repeat-like_dom_sf"/>
</dbReference>
<evidence type="ECO:0000256" key="3">
    <source>
        <dbReference type="PROSITE-ProRule" id="PRU10141"/>
    </source>
</evidence>
<evidence type="ECO:0000256" key="2">
    <source>
        <dbReference type="ARBA" id="ARBA00022840"/>
    </source>
</evidence>
<keyword evidence="5" id="KW-0808">Transferase</keyword>
<dbReference type="GO" id="GO:0005524">
    <property type="term" value="F:ATP binding"/>
    <property type="evidence" value="ECO:0007669"/>
    <property type="project" value="UniProtKB-UniRule"/>
</dbReference>
<dbReference type="SUPFAM" id="SSF56112">
    <property type="entry name" value="Protein kinase-like (PK-like)"/>
    <property type="match status" value="1"/>
</dbReference>
<dbReference type="SMART" id="SM00220">
    <property type="entry name" value="S_TKc"/>
    <property type="match status" value="1"/>
</dbReference>
<dbReference type="Gene3D" id="2.130.10.10">
    <property type="entry name" value="YVTN repeat-like/Quinoprotein amine dehydrogenase"/>
    <property type="match status" value="2"/>
</dbReference>
<dbReference type="InterPro" id="IPR011047">
    <property type="entry name" value="Quinoprotein_ADH-like_sf"/>
</dbReference>
<keyword evidence="1 3" id="KW-0547">Nucleotide-binding</keyword>
<keyword evidence="5" id="KW-0418">Kinase</keyword>
<sequence length="659" mass="69385">MRELDPGDPVQLGKFRLLKVLGAGGMGKVFLGRHVSSGTPAAVKILTNPRLRNDEARHRLHQEIQSCMRVGPEHTAAVQACDVTDDPPWLAIDYLKAPTLQELVAREGALPVRTVRWMAVRLATTLLALRDLSIVHRDIKPSNIIMDASGPKLIDFGIAKELGRSPAFTSGRKGTPGYMSPEQAIGGAALTHATDIYSLGVTIAFTATGRHPQLGANDMIARDAAGRAVFTGLPAELAGLVAHCTHQRASERITAEGIIAAATEDGPHTPAGEAGDTERRRGALTALPSRAGKVLGEYAEQATEARPQALQLPDVTVPHRVPSPPAGAVEPRWRVRLGGNGYYASPVLAAGGAVLAGGQDGLVRALDPADGRELWRSGPHGRVDRTPAVHQASVYFSTASGDVWALNTRDGSVRWRVVLAPAAGSAPAVAVEGGVLVVGDHNGAVRALDLASGAERWRFRAEDAVEGPPAVLGGLVYVASWDHHVYALRADSGEEVWRYDAEAAISSPPAASGGLVLCGTLDGAVHAADTVRGRRRWTFQTEKAVHSAPAVSGDVVYVGSDDQHLYAIDVADGLGIWTFGTGGAVRSSPLVHGGAVYFGSRDHTLYAVDARSGLERGRFTAAGWLDSSPVTDGAALFTGDWERHITAIEMRSLGAGRTA</sequence>
<dbReference type="Pfam" id="PF13360">
    <property type="entry name" value="PQQ_2"/>
    <property type="match status" value="2"/>
</dbReference>
<dbReference type="RefSeq" id="WP_075022901.1">
    <property type="nucleotide sequence ID" value="NZ_FOVH01000011.1"/>
</dbReference>
<evidence type="ECO:0000313" key="5">
    <source>
        <dbReference type="EMBL" id="SFP08497.1"/>
    </source>
</evidence>
<dbReference type="Proteomes" id="UP000183413">
    <property type="component" value="Unassembled WGS sequence"/>
</dbReference>
<dbReference type="STRING" id="1993.SAMN04489713_111282"/>
<dbReference type="InterPro" id="IPR008271">
    <property type="entry name" value="Ser/Thr_kinase_AS"/>
</dbReference>
<dbReference type="PROSITE" id="PS50011">
    <property type="entry name" value="PROTEIN_KINASE_DOM"/>
    <property type="match status" value="1"/>
</dbReference>
<protein>
    <submittedName>
        <fullName evidence="5">Serine/threonine protein kinase</fullName>
    </submittedName>
</protein>
<dbReference type="eggNOG" id="COG1520">
    <property type="taxonomic scope" value="Bacteria"/>
</dbReference>
<dbReference type="eggNOG" id="COG0515">
    <property type="taxonomic scope" value="Bacteria"/>
</dbReference>
<dbReference type="InterPro" id="IPR000719">
    <property type="entry name" value="Prot_kinase_dom"/>
</dbReference>
<dbReference type="PROSITE" id="PS00107">
    <property type="entry name" value="PROTEIN_KINASE_ATP"/>
    <property type="match status" value="1"/>
</dbReference>
<evidence type="ECO:0000256" key="1">
    <source>
        <dbReference type="ARBA" id="ARBA00022741"/>
    </source>
</evidence>
<keyword evidence="5" id="KW-0723">Serine/threonine-protein kinase</keyword>
<organism evidence="5 6">
    <name type="scientific">Actinomadura madurae</name>
    <dbReference type="NCBI Taxonomy" id="1993"/>
    <lineage>
        <taxon>Bacteria</taxon>
        <taxon>Bacillati</taxon>
        <taxon>Actinomycetota</taxon>
        <taxon>Actinomycetes</taxon>
        <taxon>Streptosporangiales</taxon>
        <taxon>Thermomonosporaceae</taxon>
        <taxon>Actinomadura</taxon>
    </lineage>
</organism>
<dbReference type="InterPro" id="IPR011009">
    <property type="entry name" value="Kinase-like_dom_sf"/>
</dbReference>
<dbReference type="EMBL" id="FOVH01000011">
    <property type="protein sequence ID" value="SFP08497.1"/>
    <property type="molecule type" value="Genomic_DNA"/>
</dbReference>
<dbReference type="InterPro" id="IPR018391">
    <property type="entry name" value="PQQ_b-propeller_rpt"/>
</dbReference>
<dbReference type="InterPro" id="IPR052091">
    <property type="entry name" value="Beta-ala_Activ/Resist"/>
</dbReference>
<dbReference type="InterPro" id="IPR017441">
    <property type="entry name" value="Protein_kinase_ATP_BS"/>
</dbReference>
<feature type="binding site" evidence="3">
    <location>
        <position position="44"/>
    </location>
    <ligand>
        <name>ATP</name>
        <dbReference type="ChEBI" id="CHEBI:30616"/>
    </ligand>
</feature>
<dbReference type="GO" id="GO:0043041">
    <property type="term" value="P:amino acid activation for nonribosomal peptide biosynthetic process"/>
    <property type="evidence" value="ECO:0007669"/>
    <property type="project" value="TreeGrafter"/>
</dbReference>
<keyword evidence="6" id="KW-1185">Reference proteome</keyword>
<dbReference type="Pfam" id="PF00069">
    <property type="entry name" value="Pkinase"/>
    <property type="match status" value="1"/>
</dbReference>
<dbReference type="SMART" id="SM00564">
    <property type="entry name" value="PQQ"/>
    <property type="match status" value="8"/>
</dbReference>
<accession>A0A1I5MGR3</accession>
<dbReference type="InterPro" id="IPR002372">
    <property type="entry name" value="PQQ_rpt_dom"/>
</dbReference>
<dbReference type="AlphaFoldDB" id="A0A1I5MGR3"/>
<dbReference type="PANTHER" id="PTHR44394">
    <property type="entry name" value="BETA-ALANINE-ACTIVATING ENZYME"/>
    <property type="match status" value="1"/>
</dbReference>
<feature type="domain" description="Protein kinase" evidence="4">
    <location>
        <begin position="15"/>
        <end position="271"/>
    </location>
</feature>
<evidence type="ECO:0000313" key="6">
    <source>
        <dbReference type="Proteomes" id="UP000183413"/>
    </source>
</evidence>
<dbReference type="CDD" id="cd14014">
    <property type="entry name" value="STKc_PknB_like"/>
    <property type="match status" value="1"/>
</dbReference>
<proteinExistence type="predicted"/>
<dbReference type="Gene3D" id="1.10.510.10">
    <property type="entry name" value="Transferase(Phosphotransferase) domain 1"/>
    <property type="match status" value="1"/>
</dbReference>
<name>A0A1I5MGR3_9ACTN</name>
<evidence type="ECO:0000259" key="4">
    <source>
        <dbReference type="PROSITE" id="PS50011"/>
    </source>
</evidence>
<dbReference type="SUPFAM" id="SSF50998">
    <property type="entry name" value="Quinoprotein alcohol dehydrogenase-like"/>
    <property type="match status" value="2"/>
</dbReference>
<dbReference type="PANTHER" id="PTHR44394:SF1">
    <property type="entry name" value="BETA-ALANINE-ACTIVATING ENZYME"/>
    <property type="match status" value="1"/>
</dbReference>
<dbReference type="InParanoid" id="A0A1I5MGR3"/>
<gene>
    <name evidence="5" type="ORF">SAMN04489713_111282</name>
</gene>
<keyword evidence="2 3" id="KW-0067">ATP-binding</keyword>
<dbReference type="Gene3D" id="3.30.200.20">
    <property type="entry name" value="Phosphorylase Kinase, domain 1"/>
    <property type="match status" value="1"/>
</dbReference>
<dbReference type="PROSITE" id="PS00108">
    <property type="entry name" value="PROTEIN_KINASE_ST"/>
    <property type="match status" value="1"/>
</dbReference>
<reference evidence="5 6" key="1">
    <citation type="submission" date="2016-10" db="EMBL/GenBank/DDBJ databases">
        <authorList>
            <person name="de Groot N.N."/>
        </authorList>
    </citation>
    <scope>NUCLEOTIDE SEQUENCE [LARGE SCALE GENOMIC DNA]</scope>
    <source>
        <strain evidence="5 6">DSM 43067</strain>
    </source>
</reference>
<dbReference type="GO" id="GO:0004674">
    <property type="term" value="F:protein serine/threonine kinase activity"/>
    <property type="evidence" value="ECO:0007669"/>
    <property type="project" value="UniProtKB-KW"/>
</dbReference>